<protein>
    <submittedName>
        <fullName evidence="2">Thioesterase</fullName>
    </submittedName>
</protein>
<dbReference type="Proteomes" id="UP000235116">
    <property type="component" value="Chromosome"/>
</dbReference>
<accession>A0A2K9LHJ7</accession>
<reference evidence="3" key="1">
    <citation type="submission" date="2017-08" db="EMBL/GenBank/DDBJ databases">
        <title>Direct submision.</title>
        <authorList>
            <person name="Kim S.-J."/>
            <person name="Rhee S.-K."/>
        </authorList>
    </citation>
    <scope>NUCLEOTIDE SEQUENCE [LARGE SCALE GENOMIC DNA]</scope>
    <source>
        <strain evidence="3">GI5</strain>
    </source>
</reference>
<dbReference type="InterPro" id="IPR029069">
    <property type="entry name" value="HotDog_dom_sf"/>
</dbReference>
<dbReference type="InterPro" id="IPR050563">
    <property type="entry name" value="4-hydroxybenzoyl-CoA_TE"/>
</dbReference>
<dbReference type="EMBL" id="CP022684">
    <property type="protein sequence ID" value="AUM11707.1"/>
    <property type="molecule type" value="Genomic_DNA"/>
</dbReference>
<proteinExistence type="predicted"/>
<keyword evidence="1" id="KW-0378">Hydrolase</keyword>
<dbReference type="KEGG" id="kak:Kalk_04420"/>
<name>A0A2K9LHJ7_9GAMM</name>
<evidence type="ECO:0000313" key="3">
    <source>
        <dbReference type="Proteomes" id="UP000235116"/>
    </source>
</evidence>
<evidence type="ECO:0000256" key="1">
    <source>
        <dbReference type="ARBA" id="ARBA00022801"/>
    </source>
</evidence>
<dbReference type="PANTHER" id="PTHR31793">
    <property type="entry name" value="4-HYDROXYBENZOYL-COA THIOESTERASE FAMILY MEMBER"/>
    <property type="match status" value="1"/>
</dbReference>
<dbReference type="SUPFAM" id="SSF54637">
    <property type="entry name" value="Thioesterase/thiol ester dehydrase-isomerase"/>
    <property type="match status" value="1"/>
</dbReference>
<dbReference type="CDD" id="cd00586">
    <property type="entry name" value="4HBT"/>
    <property type="match status" value="1"/>
</dbReference>
<dbReference type="GO" id="GO:0047617">
    <property type="term" value="F:fatty acyl-CoA hydrolase activity"/>
    <property type="evidence" value="ECO:0007669"/>
    <property type="project" value="TreeGrafter"/>
</dbReference>
<evidence type="ECO:0000313" key="2">
    <source>
        <dbReference type="EMBL" id="AUM11707.1"/>
    </source>
</evidence>
<dbReference type="Pfam" id="PF13279">
    <property type="entry name" value="4HBT_2"/>
    <property type="match status" value="1"/>
</dbReference>
<dbReference type="PANTHER" id="PTHR31793:SF37">
    <property type="entry name" value="ACYL-COA THIOESTER HYDROLASE YBGC"/>
    <property type="match status" value="1"/>
</dbReference>
<dbReference type="Gene3D" id="3.10.129.10">
    <property type="entry name" value="Hotdog Thioesterase"/>
    <property type="match status" value="1"/>
</dbReference>
<dbReference type="AlphaFoldDB" id="A0A2K9LHJ7"/>
<sequence>MNQAEVNALDWDFGAPSFYRVIQVVDDHIDIMGHTNNVVYVSWLEDVAWGHSQALGLGWDKYTELNRAMVARRHEVDYLAATFNGDTLVMGTWITENDQKISITRRYQLIRPKDGVTALRGCTKWVCVAVDSGRPKRMPPEFVSGYQLTAPV</sequence>
<keyword evidence="3" id="KW-1185">Reference proteome</keyword>
<gene>
    <name evidence="2" type="ORF">Kalk_04420</name>
</gene>
<organism evidence="2 3">
    <name type="scientific">Ketobacter alkanivorans</name>
    <dbReference type="NCBI Taxonomy" id="1917421"/>
    <lineage>
        <taxon>Bacteria</taxon>
        <taxon>Pseudomonadati</taxon>
        <taxon>Pseudomonadota</taxon>
        <taxon>Gammaproteobacteria</taxon>
        <taxon>Pseudomonadales</taxon>
        <taxon>Ketobacteraceae</taxon>
        <taxon>Ketobacter</taxon>
    </lineage>
</organism>
<dbReference type="OrthoDB" id="9801517at2"/>